<keyword evidence="1" id="KW-0812">Transmembrane</keyword>
<evidence type="ECO:0000256" key="1">
    <source>
        <dbReference type="SAM" id="Phobius"/>
    </source>
</evidence>
<dbReference type="Proteomes" id="UP000013827">
    <property type="component" value="Unassembled WGS sequence"/>
</dbReference>
<name>A0A0D3I3Y4_EMIH1</name>
<feature type="chain" id="PRO_5002264212" evidence="2">
    <location>
        <begin position="23"/>
        <end position="273"/>
    </location>
</feature>
<sequence>MRKACSRHLCILLDFILLGVGALNLVQDPVFGLTEIGPNGTLSEILVDEDNKTDYAIAQLSTAVVGLVAALCCACLSQPADVRRRFAAGLLWCLYAAPGLSWLGIVGWQSATLAQDWRQARLANLKLLLRGGGVRRWVRPSPSAIRPLQGRGRRLRRRRPPPPHRLERHELSEQCIRSRPRAELRQTSIQVFRLGPRSLKQTTGKELALAYCSPSRAFVRAVSRPTRDRPERGACAAGCGGVLALRGGDGPRPTHYECHISVYYPHRNFRCCA</sequence>
<feature type="signal peptide" evidence="2">
    <location>
        <begin position="1"/>
        <end position="22"/>
    </location>
</feature>
<reference evidence="3" key="2">
    <citation type="submission" date="2024-10" db="UniProtKB">
        <authorList>
            <consortium name="EnsemblProtists"/>
        </authorList>
    </citation>
    <scope>IDENTIFICATION</scope>
</reference>
<dbReference type="EnsemblProtists" id="EOD05969">
    <property type="protein sequence ID" value="EOD05969"/>
    <property type="gene ID" value="EMIHUDRAFT_465973"/>
</dbReference>
<evidence type="ECO:0000256" key="2">
    <source>
        <dbReference type="SAM" id="SignalP"/>
    </source>
</evidence>
<protein>
    <submittedName>
        <fullName evidence="3">Uncharacterized protein</fullName>
    </submittedName>
</protein>
<keyword evidence="1" id="KW-1133">Transmembrane helix</keyword>
<keyword evidence="2" id="KW-0732">Signal</keyword>
<keyword evidence="1" id="KW-0472">Membrane</keyword>
<keyword evidence="4" id="KW-1185">Reference proteome</keyword>
<organism evidence="3 4">
    <name type="scientific">Emiliania huxleyi (strain CCMP1516)</name>
    <dbReference type="NCBI Taxonomy" id="280463"/>
    <lineage>
        <taxon>Eukaryota</taxon>
        <taxon>Haptista</taxon>
        <taxon>Haptophyta</taxon>
        <taxon>Prymnesiophyceae</taxon>
        <taxon>Isochrysidales</taxon>
        <taxon>Noelaerhabdaceae</taxon>
        <taxon>Emiliania</taxon>
    </lineage>
</organism>
<dbReference type="AlphaFoldDB" id="A0A0D3I3Y4"/>
<proteinExistence type="predicted"/>
<evidence type="ECO:0000313" key="4">
    <source>
        <dbReference type="Proteomes" id="UP000013827"/>
    </source>
</evidence>
<accession>A0A0D3I3Y4</accession>
<evidence type="ECO:0000313" key="3">
    <source>
        <dbReference type="EnsemblProtists" id="EOD05969"/>
    </source>
</evidence>
<dbReference type="PaxDb" id="2903-EOD05969"/>
<reference evidence="4" key="1">
    <citation type="journal article" date="2013" name="Nature">
        <title>Pan genome of the phytoplankton Emiliania underpins its global distribution.</title>
        <authorList>
            <person name="Read B.A."/>
            <person name="Kegel J."/>
            <person name="Klute M.J."/>
            <person name="Kuo A."/>
            <person name="Lefebvre S.C."/>
            <person name="Maumus F."/>
            <person name="Mayer C."/>
            <person name="Miller J."/>
            <person name="Monier A."/>
            <person name="Salamov A."/>
            <person name="Young J."/>
            <person name="Aguilar M."/>
            <person name="Claverie J.M."/>
            <person name="Frickenhaus S."/>
            <person name="Gonzalez K."/>
            <person name="Herman E.K."/>
            <person name="Lin Y.C."/>
            <person name="Napier J."/>
            <person name="Ogata H."/>
            <person name="Sarno A.F."/>
            <person name="Shmutz J."/>
            <person name="Schroeder D."/>
            <person name="de Vargas C."/>
            <person name="Verret F."/>
            <person name="von Dassow P."/>
            <person name="Valentin K."/>
            <person name="Van de Peer Y."/>
            <person name="Wheeler G."/>
            <person name="Dacks J.B."/>
            <person name="Delwiche C.F."/>
            <person name="Dyhrman S.T."/>
            <person name="Glockner G."/>
            <person name="John U."/>
            <person name="Richards T."/>
            <person name="Worden A.Z."/>
            <person name="Zhang X."/>
            <person name="Grigoriev I.V."/>
            <person name="Allen A.E."/>
            <person name="Bidle K."/>
            <person name="Borodovsky M."/>
            <person name="Bowler C."/>
            <person name="Brownlee C."/>
            <person name="Cock J.M."/>
            <person name="Elias M."/>
            <person name="Gladyshev V.N."/>
            <person name="Groth M."/>
            <person name="Guda C."/>
            <person name="Hadaegh A."/>
            <person name="Iglesias-Rodriguez M.D."/>
            <person name="Jenkins J."/>
            <person name="Jones B.M."/>
            <person name="Lawson T."/>
            <person name="Leese F."/>
            <person name="Lindquist E."/>
            <person name="Lobanov A."/>
            <person name="Lomsadze A."/>
            <person name="Malik S.B."/>
            <person name="Marsh M.E."/>
            <person name="Mackinder L."/>
            <person name="Mock T."/>
            <person name="Mueller-Roeber B."/>
            <person name="Pagarete A."/>
            <person name="Parker M."/>
            <person name="Probert I."/>
            <person name="Quesneville H."/>
            <person name="Raines C."/>
            <person name="Rensing S.A."/>
            <person name="Riano-Pachon D.M."/>
            <person name="Richier S."/>
            <person name="Rokitta S."/>
            <person name="Shiraiwa Y."/>
            <person name="Soanes D.M."/>
            <person name="van der Giezen M."/>
            <person name="Wahlund T.M."/>
            <person name="Williams B."/>
            <person name="Wilson W."/>
            <person name="Wolfe G."/>
            <person name="Wurch L.L."/>
        </authorList>
    </citation>
    <scope>NUCLEOTIDE SEQUENCE</scope>
</reference>
<feature type="transmembrane region" description="Helical" evidence="1">
    <location>
        <begin position="56"/>
        <end position="77"/>
    </location>
</feature>
<feature type="transmembrane region" description="Helical" evidence="1">
    <location>
        <begin position="89"/>
        <end position="108"/>
    </location>
</feature>